<organism evidence="1 2">
    <name type="scientific">Vogesella indigofera</name>
    <name type="common">Pseudomonas indigofera</name>
    <dbReference type="NCBI Taxonomy" id="45465"/>
    <lineage>
        <taxon>Bacteria</taxon>
        <taxon>Pseudomonadati</taxon>
        <taxon>Pseudomonadota</taxon>
        <taxon>Betaproteobacteria</taxon>
        <taxon>Neisseriales</taxon>
        <taxon>Chromobacteriaceae</taxon>
        <taxon>Vogesella</taxon>
    </lineage>
</organism>
<gene>
    <name evidence="1" type="ORF">C8E02_1304</name>
</gene>
<evidence type="ECO:0000313" key="1">
    <source>
        <dbReference type="EMBL" id="RKQ59962.1"/>
    </source>
</evidence>
<accession>A0A495BFT3</accession>
<dbReference type="AlphaFoldDB" id="A0A495BFT3"/>
<evidence type="ECO:0000313" key="2">
    <source>
        <dbReference type="Proteomes" id="UP000279384"/>
    </source>
</evidence>
<sequence length="76" mass="8760">MRGCLEWSRYRNRMSKLSFNSKQLPQSAVAICPTLHPQRNRLAPIAQSFAMRTPTFRHRDTLHAAAQPDTQSEPPR</sequence>
<comment type="caution">
    <text evidence="1">The sequence shown here is derived from an EMBL/GenBank/DDBJ whole genome shotgun (WGS) entry which is preliminary data.</text>
</comment>
<name>A0A495BFT3_VOGIN</name>
<dbReference type="Proteomes" id="UP000279384">
    <property type="component" value="Unassembled WGS sequence"/>
</dbReference>
<proteinExistence type="predicted"/>
<dbReference type="EMBL" id="RBID01000013">
    <property type="protein sequence ID" value="RKQ59962.1"/>
    <property type="molecule type" value="Genomic_DNA"/>
</dbReference>
<reference evidence="1 2" key="1">
    <citation type="submission" date="2018-10" db="EMBL/GenBank/DDBJ databases">
        <title>Genomic Encyclopedia of Type Strains, Phase IV (KMG-IV): sequencing the most valuable type-strain genomes for metagenomic binning, comparative biology and taxonomic classification.</title>
        <authorList>
            <person name="Goeker M."/>
        </authorList>
    </citation>
    <scope>NUCLEOTIDE SEQUENCE [LARGE SCALE GENOMIC DNA]</scope>
    <source>
        <strain evidence="1 2">DSM 3303</strain>
    </source>
</reference>
<protein>
    <submittedName>
        <fullName evidence="1">Uncharacterized protein</fullName>
    </submittedName>
</protein>